<accession>A0A7X0SPI8</accession>
<sequence>MMGTWLESGGWSRLTERAAELFGNGGDGGALGLICLELDGSPYRENGPPRIWNDWLAQNGAADAKLWLGAEVAGHLWVCAEVPAAEGLADDVLRDAGRKLRHVLLARGKPSGDGNDVSSGTNDGEGFGYAVLKRGPGCPASIKDAMYEAAVQAIWRLRQSVVARDGDDEPQRIEMERLLRERSIRSVYQPIVRLGAGEVFGYEALTRCPADSLFDGPLALFGFAEKNGYAYALDRLAREKAIDGVPTLNTAQKIFINVTMGIMKDPRFVSGQTAQWLRRRGLRQGQVVLELTERSSIDDFGEAKKILRHYREQGYEIAIDDAGAGYSSLQAIVELRPDYIKVDKSLVQNADGDEMKKQMLRTFVRFAKRMDIRTVAEGIERPQELRMLRTMGVDFGQGYLLGRPGEYGADAARNGLPMG</sequence>
<gene>
    <name evidence="2" type="ORF">H7C18_17180</name>
</gene>
<evidence type="ECO:0000313" key="2">
    <source>
        <dbReference type="EMBL" id="MBB6732659.1"/>
    </source>
</evidence>
<reference evidence="2 3" key="1">
    <citation type="submission" date="2020-08" db="EMBL/GenBank/DDBJ databases">
        <title>Cohnella phylogeny.</title>
        <authorList>
            <person name="Dunlap C."/>
        </authorList>
    </citation>
    <scope>NUCLEOTIDE SEQUENCE [LARGE SCALE GENOMIC DNA]</scope>
    <source>
        <strain evidence="2 3">CBP 2801</strain>
    </source>
</reference>
<name>A0A7X0SPI8_9BACL</name>
<dbReference type="PANTHER" id="PTHR33121">
    <property type="entry name" value="CYCLIC DI-GMP PHOSPHODIESTERASE PDEF"/>
    <property type="match status" value="1"/>
</dbReference>
<dbReference type="PANTHER" id="PTHR33121:SF76">
    <property type="entry name" value="SIGNALING PROTEIN"/>
    <property type="match status" value="1"/>
</dbReference>
<feature type="domain" description="EAL" evidence="1">
    <location>
        <begin position="168"/>
        <end position="418"/>
    </location>
</feature>
<dbReference type="InterPro" id="IPR050706">
    <property type="entry name" value="Cyclic-di-GMP_PDE-like"/>
</dbReference>
<organism evidence="2 3">
    <name type="scientific">Cohnella zeiphila</name>
    <dbReference type="NCBI Taxonomy" id="2761120"/>
    <lineage>
        <taxon>Bacteria</taxon>
        <taxon>Bacillati</taxon>
        <taxon>Bacillota</taxon>
        <taxon>Bacilli</taxon>
        <taxon>Bacillales</taxon>
        <taxon>Paenibacillaceae</taxon>
        <taxon>Cohnella</taxon>
    </lineage>
</organism>
<protein>
    <submittedName>
        <fullName evidence="2">EAL domain-containing protein</fullName>
    </submittedName>
</protein>
<evidence type="ECO:0000259" key="1">
    <source>
        <dbReference type="PROSITE" id="PS50883"/>
    </source>
</evidence>
<evidence type="ECO:0000313" key="3">
    <source>
        <dbReference type="Proteomes" id="UP000564644"/>
    </source>
</evidence>
<dbReference type="SUPFAM" id="SSF141868">
    <property type="entry name" value="EAL domain-like"/>
    <property type="match status" value="1"/>
</dbReference>
<dbReference type="Proteomes" id="UP000564644">
    <property type="component" value="Unassembled WGS sequence"/>
</dbReference>
<dbReference type="InterPro" id="IPR001633">
    <property type="entry name" value="EAL_dom"/>
</dbReference>
<keyword evidence="3" id="KW-1185">Reference proteome</keyword>
<dbReference type="GO" id="GO:0071111">
    <property type="term" value="F:cyclic-guanylate-specific phosphodiesterase activity"/>
    <property type="evidence" value="ECO:0007669"/>
    <property type="project" value="InterPro"/>
</dbReference>
<dbReference type="Gene3D" id="3.20.20.450">
    <property type="entry name" value="EAL domain"/>
    <property type="match status" value="1"/>
</dbReference>
<dbReference type="Pfam" id="PF00563">
    <property type="entry name" value="EAL"/>
    <property type="match status" value="1"/>
</dbReference>
<dbReference type="SMART" id="SM00052">
    <property type="entry name" value="EAL"/>
    <property type="match status" value="1"/>
</dbReference>
<dbReference type="PROSITE" id="PS50883">
    <property type="entry name" value="EAL"/>
    <property type="match status" value="1"/>
</dbReference>
<proteinExistence type="predicted"/>
<comment type="caution">
    <text evidence="2">The sequence shown here is derived from an EMBL/GenBank/DDBJ whole genome shotgun (WGS) entry which is preliminary data.</text>
</comment>
<dbReference type="InterPro" id="IPR035919">
    <property type="entry name" value="EAL_sf"/>
</dbReference>
<dbReference type="RefSeq" id="WP_185130322.1">
    <property type="nucleotide sequence ID" value="NZ_JACJVO010000021.1"/>
</dbReference>
<dbReference type="AlphaFoldDB" id="A0A7X0SPI8"/>
<dbReference type="CDD" id="cd01948">
    <property type="entry name" value="EAL"/>
    <property type="match status" value="1"/>
</dbReference>
<dbReference type="EMBL" id="JACJVO010000021">
    <property type="protein sequence ID" value="MBB6732659.1"/>
    <property type="molecule type" value="Genomic_DNA"/>
</dbReference>